<keyword evidence="6" id="KW-0072">Autophagy</keyword>
<feature type="region of interest" description="Disordered" evidence="9">
    <location>
        <begin position="538"/>
        <end position="565"/>
    </location>
</feature>
<dbReference type="GO" id="GO:0042147">
    <property type="term" value="P:retrograde transport, endosome to Golgi"/>
    <property type="evidence" value="ECO:0007669"/>
    <property type="project" value="InterPro"/>
</dbReference>
<dbReference type="Proteomes" id="UP000193719">
    <property type="component" value="Unassembled WGS sequence"/>
</dbReference>
<dbReference type="Pfam" id="PF00787">
    <property type="entry name" value="PX"/>
    <property type="match status" value="1"/>
</dbReference>
<evidence type="ECO:0000259" key="10">
    <source>
        <dbReference type="PROSITE" id="PS50195"/>
    </source>
</evidence>
<dbReference type="PROSITE" id="PS50195">
    <property type="entry name" value="PX"/>
    <property type="match status" value="1"/>
</dbReference>
<dbReference type="STRING" id="1754191.A0A1Y1VMJ5"/>
<evidence type="ECO:0000256" key="1">
    <source>
        <dbReference type="ARBA" id="ARBA00004481"/>
    </source>
</evidence>
<evidence type="ECO:0000256" key="7">
    <source>
        <dbReference type="ARBA" id="ARBA00023121"/>
    </source>
</evidence>
<evidence type="ECO:0000256" key="2">
    <source>
        <dbReference type="ARBA" id="ARBA00010883"/>
    </source>
</evidence>
<dbReference type="OrthoDB" id="289314at2759"/>
<comment type="caution">
    <text evidence="11">The sequence shown here is derived from an EMBL/GenBank/DDBJ whole genome shotgun (WGS) entry which is preliminary data.</text>
</comment>
<dbReference type="InterPro" id="IPR001683">
    <property type="entry name" value="PX_dom"/>
</dbReference>
<keyword evidence="12" id="KW-1185">Reference proteome</keyword>
<protein>
    <recommendedName>
        <fullName evidence="10">PX domain-containing protein</fullName>
    </recommendedName>
</protein>
<dbReference type="InterPro" id="IPR051079">
    <property type="entry name" value="Sorting_Nexin_Autophagy"/>
</dbReference>
<keyword evidence="7" id="KW-0446">Lipid-binding</keyword>
<dbReference type="GO" id="GO:0006914">
    <property type="term" value="P:autophagy"/>
    <property type="evidence" value="ECO:0007669"/>
    <property type="project" value="UniProtKB-KW"/>
</dbReference>
<dbReference type="PANTHER" id="PTHR46979">
    <property type="entry name" value="SORTING NEXIN-41"/>
    <property type="match status" value="1"/>
</dbReference>
<accession>A0A1Y1VMJ5</accession>
<feature type="compositionally biased region" description="Polar residues" evidence="9">
    <location>
        <begin position="538"/>
        <end position="547"/>
    </location>
</feature>
<proteinExistence type="inferred from homology"/>
<evidence type="ECO:0000256" key="4">
    <source>
        <dbReference type="ARBA" id="ARBA00022753"/>
    </source>
</evidence>
<keyword evidence="3" id="KW-0813">Transport</keyword>
<evidence type="ECO:0000313" key="12">
    <source>
        <dbReference type="Proteomes" id="UP000193719"/>
    </source>
</evidence>
<dbReference type="InterPro" id="IPR044106">
    <property type="entry name" value="PX_Snx41/Atg20"/>
</dbReference>
<dbReference type="Gene3D" id="1.20.1270.60">
    <property type="entry name" value="Arfaptin homology (AH) domain/BAR domain"/>
    <property type="match status" value="2"/>
</dbReference>
<reference evidence="11 12" key="2">
    <citation type="submission" date="2016-08" db="EMBL/GenBank/DDBJ databases">
        <title>Pervasive Adenine N6-methylation of Active Genes in Fungi.</title>
        <authorList>
            <consortium name="DOE Joint Genome Institute"/>
            <person name="Mondo S.J."/>
            <person name="Dannebaum R.O."/>
            <person name="Kuo R.C."/>
            <person name="Labutti K."/>
            <person name="Haridas S."/>
            <person name="Kuo A."/>
            <person name="Salamov A."/>
            <person name="Ahrendt S.R."/>
            <person name="Lipzen A."/>
            <person name="Sullivan W."/>
            <person name="Andreopoulos W.B."/>
            <person name="Clum A."/>
            <person name="Lindquist E."/>
            <person name="Daum C."/>
            <person name="Ramamoorthy G.K."/>
            <person name="Gryganskyi A."/>
            <person name="Culley D."/>
            <person name="Magnuson J.K."/>
            <person name="James T.Y."/>
            <person name="O'Malley M.A."/>
            <person name="Stajich J.E."/>
            <person name="Spatafora J.W."/>
            <person name="Visel A."/>
            <person name="Grigoriev I.V."/>
        </authorList>
    </citation>
    <scope>NUCLEOTIDE SEQUENCE [LARGE SCALE GENOMIC DNA]</scope>
    <source>
        <strain evidence="12">finn</strain>
    </source>
</reference>
<feature type="domain" description="PX" evidence="10">
    <location>
        <begin position="103"/>
        <end position="226"/>
    </location>
</feature>
<comment type="subcellular location">
    <subcellularLocation>
        <location evidence="1">Endosome membrane</location>
        <topology evidence="1">Peripheral membrane protein</topology>
    </subcellularLocation>
</comment>
<dbReference type="InterPro" id="IPR027267">
    <property type="entry name" value="AH/BAR_dom_sf"/>
</dbReference>
<keyword evidence="8" id="KW-0472">Membrane</keyword>
<dbReference type="InterPro" id="IPR036871">
    <property type="entry name" value="PX_dom_sf"/>
</dbReference>
<dbReference type="EMBL" id="MCFH01000002">
    <property type="protein sequence ID" value="ORX60146.1"/>
    <property type="molecule type" value="Genomic_DNA"/>
</dbReference>
<dbReference type="SUPFAM" id="SSF64268">
    <property type="entry name" value="PX domain"/>
    <property type="match status" value="1"/>
</dbReference>
<dbReference type="CDD" id="cd06867">
    <property type="entry name" value="PX_SNX41_42"/>
    <property type="match status" value="1"/>
</dbReference>
<sequence length="644" mass="74978">MTGYTNYYEDPFNENPFSNHFTSLSSESVDNKKYNDKLLNNRIDFKTNNSSILERNDNGIMKALNKDVISKSLKDNIQLARKYSRDNFCCATHCAFTSNKEKIPLITITDALKITDMSGSSFIVYVIRTSEPEKNSTLLEVRRRYSEFASLRNLLHQYYPSLIIPPIPEKHSLTEYAMKQGKAKDNPKIIEKRKRMLQVFLNRLGKHPVFASLHIFHVFLEPGNWLEYENKLSKVSIPISLTSFDVSEELQYKSIQKNVREFMKCISILSKAHHNLMNLYQSLSHSYSSLGASYNGWSLHEVGLSPVLEAVGQSSDNNRLALCRMTSLLDITVMESLQEYNAFSRIILNIIAWYKNNYRQYYYICNSLNKKQKRLESLMKAEERAQKKSEAQKVKEIKKREKEKEKEKEKETKQKIIEKKDDMNSIISSDSDIDDEKPKDDSLLQDPKFNDLVNTNSYPYSENIPTSSSEFNDINGSIFNSDIKSKTIFETIDQNEINPKIDDDLFNEHSTIKNTTIKSLKTDNGNTNILTNNVMYNEPSSLDTAQDNPPKGNIKVESNKSNRQNDIKSVKEGIARLQQLKESQYKEIIKAGKEIQYDFSYFQREKYSDFKQILIHYAKINREYNEQMIKVWNNMMKIWNEIRV</sequence>
<gene>
    <name evidence="11" type="ORF">BCR36DRAFT_316619</name>
</gene>
<feature type="compositionally biased region" description="Basic and acidic residues" evidence="9">
    <location>
        <begin position="383"/>
        <end position="423"/>
    </location>
</feature>
<evidence type="ECO:0000256" key="9">
    <source>
        <dbReference type="SAM" id="MobiDB-lite"/>
    </source>
</evidence>
<evidence type="ECO:0000256" key="5">
    <source>
        <dbReference type="ARBA" id="ARBA00022927"/>
    </source>
</evidence>
<dbReference type="GO" id="GO:0035091">
    <property type="term" value="F:phosphatidylinositol binding"/>
    <property type="evidence" value="ECO:0007669"/>
    <property type="project" value="InterPro"/>
</dbReference>
<name>A0A1Y1VMJ5_9FUNG</name>
<feature type="region of interest" description="Disordered" evidence="9">
    <location>
        <begin position="383"/>
        <end position="450"/>
    </location>
</feature>
<dbReference type="AlphaFoldDB" id="A0A1Y1VMJ5"/>
<keyword evidence="4" id="KW-0967">Endosome</keyword>
<organism evidence="11 12">
    <name type="scientific">Piromyces finnis</name>
    <dbReference type="NCBI Taxonomy" id="1754191"/>
    <lineage>
        <taxon>Eukaryota</taxon>
        <taxon>Fungi</taxon>
        <taxon>Fungi incertae sedis</taxon>
        <taxon>Chytridiomycota</taxon>
        <taxon>Chytridiomycota incertae sedis</taxon>
        <taxon>Neocallimastigomycetes</taxon>
        <taxon>Neocallimastigales</taxon>
        <taxon>Neocallimastigaceae</taxon>
        <taxon>Piromyces</taxon>
    </lineage>
</organism>
<dbReference type="GO" id="GO:0010008">
    <property type="term" value="C:endosome membrane"/>
    <property type="evidence" value="ECO:0007669"/>
    <property type="project" value="UniProtKB-SubCell"/>
</dbReference>
<dbReference type="PANTHER" id="PTHR46979:SF2">
    <property type="entry name" value="SORTING NEXIN-41"/>
    <property type="match status" value="1"/>
</dbReference>
<keyword evidence="5" id="KW-0653">Protein transport</keyword>
<evidence type="ECO:0000256" key="8">
    <source>
        <dbReference type="ARBA" id="ARBA00023136"/>
    </source>
</evidence>
<comment type="similarity">
    <text evidence="2">Belongs to the sorting nexin family.</text>
</comment>
<dbReference type="Gene3D" id="3.30.1520.10">
    <property type="entry name" value="Phox-like domain"/>
    <property type="match status" value="1"/>
</dbReference>
<evidence type="ECO:0000256" key="3">
    <source>
        <dbReference type="ARBA" id="ARBA00022448"/>
    </source>
</evidence>
<dbReference type="GO" id="GO:0015031">
    <property type="term" value="P:protein transport"/>
    <property type="evidence" value="ECO:0007669"/>
    <property type="project" value="UniProtKB-KW"/>
</dbReference>
<evidence type="ECO:0000256" key="6">
    <source>
        <dbReference type="ARBA" id="ARBA00023006"/>
    </source>
</evidence>
<dbReference type="SMART" id="SM00312">
    <property type="entry name" value="PX"/>
    <property type="match status" value="1"/>
</dbReference>
<reference evidence="11 12" key="1">
    <citation type="submission" date="2016-08" db="EMBL/GenBank/DDBJ databases">
        <title>Genomes of anaerobic fungi encode conserved fungal cellulosomes for biomass hydrolysis.</title>
        <authorList>
            <consortium name="DOE Joint Genome Institute"/>
            <person name="Haitjema C.H."/>
            <person name="Gilmore S.P."/>
            <person name="Henske J.K."/>
            <person name="Solomon K.V."/>
            <person name="De Groot R."/>
            <person name="Kuo A."/>
            <person name="Mondo S.J."/>
            <person name="Salamov A.A."/>
            <person name="Labutti K."/>
            <person name="Zhao Z."/>
            <person name="Chiniquy J."/>
            <person name="Barry K."/>
            <person name="Brewer H.M."/>
            <person name="Purvine S.O."/>
            <person name="Wright A.T."/>
            <person name="Boxma B."/>
            <person name="Van Alen T."/>
            <person name="Hackstein J.H."/>
            <person name="Baker S.E."/>
            <person name="Grigoriev I.V."/>
            <person name="O'Malley M.A."/>
        </authorList>
    </citation>
    <scope>NUCLEOTIDE SEQUENCE [LARGE SCALE GENOMIC DNA]</scope>
    <source>
        <strain evidence="12">finn</strain>
    </source>
</reference>
<dbReference type="GO" id="GO:0005829">
    <property type="term" value="C:cytosol"/>
    <property type="evidence" value="ECO:0007669"/>
    <property type="project" value="GOC"/>
</dbReference>
<evidence type="ECO:0000313" key="11">
    <source>
        <dbReference type="EMBL" id="ORX60146.1"/>
    </source>
</evidence>